<organism evidence="2 3">
    <name type="scientific">Aeromicrobium duanguangcaii</name>
    <dbReference type="NCBI Taxonomy" id="2968086"/>
    <lineage>
        <taxon>Bacteria</taxon>
        <taxon>Bacillati</taxon>
        <taxon>Actinomycetota</taxon>
        <taxon>Actinomycetes</taxon>
        <taxon>Propionibacteriales</taxon>
        <taxon>Nocardioidaceae</taxon>
        <taxon>Aeromicrobium</taxon>
    </lineage>
</organism>
<feature type="region of interest" description="Disordered" evidence="1">
    <location>
        <begin position="112"/>
        <end position="135"/>
    </location>
</feature>
<sequence length="146" mass="15752">MTLAITTTLEPRGPAAAVILTDDQVEAFGAGRTFPVRVTIGELSQPARLARMGDENLIGLSKAQREALGVQIGDEVDVRIELDEAPREVEVPEALSEALAAAGLRQAFDALAPSRRKEHARSVAEAKQDDTRERRVQKVLDALRGS</sequence>
<evidence type="ECO:0000313" key="2">
    <source>
        <dbReference type="EMBL" id="UUI69224.1"/>
    </source>
</evidence>
<dbReference type="Pfam" id="PF13376">
    <property type="entry name" value="OmdA"/>
    <property type="match status" value="1"/>
</dbReference>
<reference evidence="2 3" key="1">
    <citation type="submission" date="2022-07" db="EMBL/GenBank/DDBJ databases">
        <title>Novel species in genus Aeromicrobium.</title>
        <authorList>
            <person name="Ye L."/>
        </authorList>
    </citation>
    <scope>NUCLEOTIDE SEQUENCE [LARGE SCALE GENOMIC DNA]</scope>
    <source>
        <strain evidence="3">zg-Y50</strain>
    </source>
</reference>
<dbReference type="EMBL" id="CP101990">
    <property type="protein sequence ID" value="UUI69224.1"/>
    <property type="molecule type" value="Genomic_DNA"/>
</dbReference>
<proteinExistence type="predicted"/>
<protein>
    <submittedName>
        <fullName evidence="2">YdeI/OmpD-associated family protein</fullName>
    </submittedName>
</protein>
<gene>
    <name evidence="2" type="ORF">NP095_03710</name>
</gene>
<dbReference type="SUPFAM" id="SSF141694">
    <property type="entry name" value="AF2212/PG0164-like"/>
    <property type="match status" value="1"/>
</dbReference>
<keyword evidence="3" id="KW-1185">Reference proteome</keyword>
<dbReference type="Proteomes" id="UP001315860">
    <property type="component" value="Chromosome"/>
</dbReference>
<evidence type="ECO:0000313" key="3">
    <source>
        <dbReference type="Proteomes" id="UP001315860"/>
    </source>
</evidence>
<feature type="compositionally biased region" description="Basic and acidic residues" evidence="1">
    <location>
        <begin position="120"/>
        <end position="135"/>
    </location>
</feature>
<dbReference type="Gene3D" id="2.40.30.100">
    <property type="entry name" value="AF2212/PG0164-like"/>
    <property type="match status" value="1"/>
</dbReference>
<dbReference type="InterPro" id="IPR015018">
    <property type="entry name" value="DUF1905"/>
</dbReference>
<dbReference type="Pfam" id="PF08922">
    <property type="entry name" value="DUF1905"/>
    <property type="match status" value="1"/>
</dbReference>
<accession>A0ABY5KG02</accession>
<dbReference type="RefSeq" id="WP_232417314.1">
    <property type="nucleotide sequence ID" value="NZ_CP101990.1"/>
</dbReference>
<evidence type="ECO:0000256" key="1">
    <source>
        <dbReference type="SAM" id="MobiDB-lite"/>
    </source>
</evidence>
<name>A0ABY5KG02_9ACTN</name>
<dbReference type="InterPro" id="IPR037079">
    <property type="entry name" value="AF2212/PG0164-like_sf"/>
</dbReference>